<reference evidence="5 7" key="3">
    <citation type="submission" date="2020-07" db="EMBL/GenBank/DDBJ databases">
        <title>A long reads based de novo assembly of the rainbow trout Arlee double haploid line genome.</title>
        <authorList>
            <person name="Gao G."/>
            <person name="Palti Y."/>
        </authorList>
    </citation>
    <scope>NUCLEOTIDE SEQUENCE [LARGE SCALE GENOMIC DNA]</scope>
</reference>
<reference evidence="5" key="4">
    <citation type="submission" date="2025-05" db="UniProtKB">
        <authorList>
            <consortium name="Ensembl"/>
        </authorList>
    </citation>
    <scope>IDENTIFICATION</scope>
</reference>
<dbReference type="KEGG" id="omy:110490827"/>
<keyword evidence="3" id="KW-0472">Membrane</keyword>
<protein>
    <submittedName>
        <fullName evidence="5">Regulator of G protein signaling 9 binding protein</fullName>
    </submittedName>
</protein>
<keyword evidence="3" id="KW-1133">Transmembrane helix</keyword>
<feature type="transmembrane region" description="Helical" evidence="3">
    <location>
        <begin position="234"/>
        <end position="257"/>
    </location>
</feature>
<evidence type="ECO:0000256" key="1">
    <source>
        <dbReference type="ARBA" id="ARBA00007457"/>
    </source>
</evidence>
<reference evidence="4" key="2">
    <citation type="submission" date="2014-03" db="EMBL/GenBank/DDBJ databases">
        <authorList>
            <person name="Genoscope - CEA"/>
        </authorList>
    </citation>
    <scope>NUCLEOTIDE SEQUENCE</scope>
</reference>
<dbReference type="RefSeq" id="XP_021419949.1">
    <property type="nucleotide sequence ID" value="XM_021564274.2"/>
</dbReference>
<evidence type="ECO:0000256" key="2">
    <source>
        <dbReference type="ARBA" id="ARBA00022700"/>
    </source>
</evidence>
<dbReference type="PANTHER" id="PTHR21029">
    <property type="entry name" value="R-SEVEN BINDING PROTEIN (R7BP) HOMOLOG"/>
    <property type="match status" value="1"/>
</dbReference>
<name>A0A060VWX5_ONCMY</name>
<dbReference type="Ensembl" id="ENSOMYT00000032657.2">
    <property type="protein sequence ID" value="ENSOMYP00000029939.1"/>
    <property type="gene ID" value="ENSOMYG00000014021.2"/>
</dbReference>
<keyword evidence="2" id="KW-0734">Signal transduction inhibitor</keyword>
<organism evidence="4 6">
    <name type="scientific">Oncorhynchus mykiss</name>
    <name type="common">Rainbow trout</name>
    <name type="synonym">Salmo gairdneri</name>
    <dbReference type="NCBI Taxonomy" id="8022"/>
    <lineage>
        <taxon>Eukaryota</taxon>
        <taxon>Metazoa</taxon>
        <taxon>Chordata</taxon>
        <taxon>Craniata</taxon>
        <taxon>Vertebrata</taxon>
        <taxon>Euteleostomi</taxon>
        <taxon>Actinopterygii</taxon>
        <taxon>Neopterygii</taxon>
        <taxon>Teleostei</taxon>
        <taxon>Protacanthopterygii</taxon>
        <taxon>Salmoniformes</taxon>
        <taxon>Salmonidae</taxon>
        <taxon>Salmoninae</taxon>
        <taxon>Oncorhynchus</taxon>
    </lineage>
</organism>
<dbReference type="InterPro" id="IPR026512">
    <property type="entry name" value="RGS7BP/RGS9BP"/>
</dbReference>
<dbReference type="GeneID" id="110490827"/>
<evidence type="ECO:0000313" key="5">
    <source>
        <dbReference type="Ensembl" id="ENSOMYP00000029939.1"/>
    </source>
</evidence>
<sequence>MPLINNKVGDDGTTSSPKTLEEGKVLIDSLIKVVACYRHLASCVGGCTDSLHLRDELRLTREKAQKLAVASRHHLTARLRDKTLPQGERQEMELLWVAFTSSLELLHADMCKVFNMGSNFSLINNNTLVQTGIQGETSEVTARALSLADLTRAEDQVPASLEDLEQSQLEEEIAHVDVMLEDMEEKVNVLRWMVEARGPQYAEPASTDSASLGLLSTDEEAGPQSQQCCERSQIFMVLVLCSVAVVMAVLSVCVVYLS</sequence>
<keyword evidence="7" id="KW-1185">Reference proteome</keyword>
<accession>A0A060VWX5</accession>
<gene>
    <name evidence="5" type="primary">LOC110490827</name>
    <name evidence="4" type="ORF">GSONMT00079692001</name>
</gene>
<evidence type="ECO:0000313" key="7">
    <source>
        <dbReference type="Proteomes" id="UP000694395"/>
    </source>
</evidence>
<dbReference type="GO" id="GO:0009968">
    <property type="term" value="P:negative regulation of signal transduction"/>
    <property type="evidence" value="ECO:0007669"/>
    <property type="project" value="UniProtKB-KW"/>
</dbReference>
<dbReference type="Proteomes" id="UP000694395">
    <property type="component" value="Chromosome 15"/>
</dbReference>
<dbReference type="STRING" id="8022.A0A060VWX5"/>
<dbReference type="PaxDb" id="8022-A0A060VWX5"/>
<keyword evidence="3" id="KW-0812">Transmembrane</keyword>
<evidence type="ECO:0000256" key="3">
    <source>
        <dbReference type="SAM" id="Phobius"/>
    </source>
</evidence>
<evidence type="ECO:0000313" key="6">
    <source>
        <dbReference type="Proteomes" id="UP000193380"/>
    </source>
</evidence>
<comment type="similarity">
    <text evidence="1">Belongs to the RGS7BP/RGS9BP family.</text>
</comment>
<dbReference type="Proteomes" id="UP000193380">
    <property type="component" value="Unassembled WGS sequence"/>
</dbReference>
<evidence type="ECO:0000313" key="4">
    <source>
        <dbReference type="EMBL" id="CDQ59362.1"/>
    </source>
</evidence>
<proteinExistence type="inferred from homology"/>
<dbReference type="OrthoDB" id="6358515at2759"/>
<dbReference type="GeneTree" id="ENSGT00940000153725"/>
<dbReference type="EMBL" id="FR904324">
    <property type="protein sequence ID" value="CDQ59362.1"/>
    <property type="molecule type" value="Genomic_DNA"/>
</dbReference>
<dbReference type="AlphaFoldDB" id="A0A060VWX5"/>
<reference evidence="4" key="1">
    <citation type="journal article" date="2014" name="Nat. Commun.">
        <title>The rainbow trout genome provides novel insights into evolution after whole-genome duplication in vertebrates.</title>
        <authorList>
            <person name="Berthelot C."/>
            <person name="Brunet F."/>
            <person name="Chalopin D."/>
            <person name="Juanchich A."/>
            <person name="Bernard M."/>
            <person name="Noel B."/>
            <person name="Bento P."/>
            <person name="Da Silva C."/>
            <person name="Labadie K."/>
            <person name="Alberti A."/>
            <person name="Aury J.M."/>
            <person name="Louis A."/>
            <person name="Dehais P."/>
            <person name="Bardou P."/>
            <person name="Montfort J."/>
            <person name="Klopp C."/>
            <person name="Cabau C."/>
            <person name="Gaspin C."/>
            <person name="Thorgaard G.H."/>
            <person name="Boussaha M."/>
            <person name="Quillet E."/>
            <person name="Guyomard R."/>
            <person name="Galiana D."/>
            <person name="Bobe J."/>
            <person name="Volff J.N."/>
            <person name="Genet C."/>
            <person name="Wincker P."/>
            <person name="Jaillon O."/>
            <person name="Roest Crollius H."/>
            <person name="Guiguen Y."/>
        </authorList>
    </citation>
    <scope>NUCLEOTIDE SEQUENCE [LARGE SCALE GENOMIC DNA]</scope>
</reference>